<dbReference type="Gene3D" id="3.60.21.10">
    <property type="match status" value="1"/>
</dbReference>
<gene>
    <name evidence="3" type="ORF">F3N42_04625</name>
</gene>
<reference evidence="3 4" key="1">
    <citation type="submission" date="2019-09" db="EMBL/GenBank/DDBJ databases">
        <title>Wenzhouxiangella sp. Genome sequencing and assembly.</title>
        <authorList>
            <person name="Zhang R."/>
        </authorList>
    </citation>
    <scope>NUCLEOTIDE SEQUENCE [LARGE SCALE GENOMIC DNA]</scope>
    <source>
        <strain evidence="3 4">W260</strain>
    </source>
</reference>
<name>A0A5N0TBQ8_9GAMM</name>
<dbReference type="GO" id="GO:0016787">
    <property type="term" value="F:hydrolase activity"/>
    <property type="evidence" value="ECO:0007669"/>
    <property type="project" value="InterPro"/>
</dbReference>
<dbReference type="InterPro" id="IPR029052">
    <property type="entry name" value="Metallo-depent_PP-like"/>
</dbReference>
<comment type="caution">
    <text evidence="3">The sequence shown here is derived from an EMBL/GenBank/DDBJ whole genome shotgun (WGS) entry which is preliminary data.</text>
</comment>
<dbReference type="Pfam" id="PF00149">
    <property type="entry name" value="Metallophos"/>
    <property type="match status" value="1"/>
</dbReference>
<feature type="signal peptide" evidence="1">
    <location>
        <begin position="1"/>
        <end position="28"/>
    </location>
</feature>
<dbReference type="PANTHER" id="PTHR46546">
    <property type="entry name" value="SHEWANELLA-LIKE PROTEIN PHOSPHATASE 1"/>
    <property type="match status" value="1"/>
</dbReference>
<feature type="chain" id="PRO_5024283352" evidence="1">
    <location>
        <begin position="29"/>
        <end position="415"/>
    </location>
</feature>
<keyword evidence="1" id="KW-0732">Signal</keyword>
<accession>A0A5N0TBQ8</accession>
<keyword evidence="4" id="KW-1185">Reference proteome</keyword>
<evidence type="ECO:0000313" key="3">
    <source>
        <dbReference type="EMBL" id="KAA9132513.1"/>
    </source>
</evidence>
<protein>
    <submittedName>
        <fullName evidence="3">Protein-tyrosine-phosphatase</fullName>
    </submittedName>
</protein>
<evidence type="ECO:0000259" key="2">
    <source>
        <dbReference type="Pfam" id="PF00149"/>
    </source>
</evidence>
<sequence>MKRSPFGAVTAMLAFAALAGLLSAAAFAEARKVGDYHWEGVERVVAIGDLHGDYDQYMRVMQLAGLVDRRDRWTGGATHLVQTGDIPDRGPDTRRIIDHLVELQGQAADDGGRVHLLIGNHEAMNVYGDLRYVTPGEYAEFETRNSKRYQDLQFEHHVETMAARDPSSVEGLDLKAFRKDWEKEHPLGWVEHRQAWSAQGEYGQRVLAAPVVLRVNDTLFLHGGLSAKYCQLELADYTRDVHAELADFDYSKPGIATDELGPLWYRGLATDSEVQRGPMLDAILERYGVARIVVGHTPTQGVVWPRFDGRVVLNDTGIADHYGGHVAFLELVDGGAIAHYPGGELPLPVGNDERLGYLQRVVAMNPANAHLQSRLQKLQSAASSSSGEAAAAPAVDPEDAEAVQLEAWLSPDNCR</sequence>
<evidence type="ECO:0000256" key="1">
    <source>
        <dbReference type="SAM" id="SignalP"/>
    </source>
</evidence>
<feature type="domain" description="Calcineurin-like phosphoesterase" evidence="2">
    <location>
        <begin position="43"/>
        <end position="298"/>
    </location>
</feature>
<proteinExistence type="predicted"/>
<dbReference type="Proteomes" id="UP000325372">
    <property type="component" value="Unassembled WGS sequence"/>
</dbReference>
<dbReference type="SUPFAM" id="SSF56300">
    <property type="entry name" value="Metallo-dependent phosphatases"/>
    <property type="match status" value="1"/>
</dbReference>
<evidence type="ECO:0000313" key="4">
    <source>
        <dbReference type="Proteomes" id="UP000325372"/>
    </source>
</evidence>
<organism evidence="3 4">
    <name type="scientific">Marinihelvus fidelis</name>
    <dbReference type="NCBI Taxonomy" id="2613842"/>
    <lineage>
        <taxon>Bacteria</taxon>
        <taxon>Pseudomonadati</taxon>
        <taxon>Pseudomonadota</taxon>
        <taxon>Gammaproteobacteria</taxon>
        <taxon>Chromatiales</taxon>
        <taxon>Wenzhouxiangellaceae</taxon>
        <taxon>Marinihelvus</taxon>
    </lineage>
</organism>
<dbReference type="RefSeq" id="WP_150863223.1">
    <property type="nucleotide sequence ID" value="NZ_VYXP01000003.1"/>
</dbReference>
<dbReference type="EMBL" id="VYXP01000003">
    <property type="protein sequence ID" value="KAA9132513.1"/>
    <property type="molecule type" value="Genomic_DNA"/>
</dbReference>
<dbReference type="InterPro" id="IPR004843">
    <property type="entry name" value="Calcineurin-like_PHP"/>
</dbReference>
<dbReference type="AlphaFoldDB" id="A0A5N0TBQ8"/>
<dbReference type="PANTHER" id="PTHR46546:SF4">
    <property type="entry name" value="SHEWANELLA-LIKE PROTEIN PHOSPHATASE 1"/>
    <property type="match status" value="1"/>
</dbReference>